<feature type="domain" description="Co-chaperone DjlA N-terminal" evidence="1">
    <location>
        <begin position="139"/>
        <end position="246"/>
    </location>
</feature>
<keyword evidence="3" id="KW-1185">Reference proteome</keyword>
<evidence type="ECO:0000313" key="2">
    <source>
        <dbReference type="EMBL" id="PCD78144.1"/>
    </source>
</evidence>
<dbReference type="RefSeq" id="WP_096430654.1">
    <property type="nucleotide sequence ID" value="NZ_NTJD01000001.1"/>
</dbReference>
<dbReference type="Proteomes" id="UP000243507">
    <property type="component" value="Unassembled WGS sequence"/>
</dbReference>
<name>A0A2A4CVP8_9RHOB</name>
<reference evidence="2 3" key="1">
    <citation type="submission" date="2017-09" db="EMBL/GenBank/DDBJ databases">
        <title>A multilocus sequence analysis scheme for characterization of bacteria in the genus Thioclava.</title>
        <authorList>
            <person name="Liu Y."/>
            <person name="Shao Z."/>
        </authorList>
    </citation>
    <scope>NUCLEOTIDE SEQUENCE [LARGE SCALE GENOMIC DNA]</scope>
    <source>
        <strain evidence="2 3">CAU 1312</strain>
    </source>
</reference>
<dbReference type="EMBL" id="NTJD01000001">
    <property type="protein sequence ID" value="PCD78144.1"/>
    <property type="molecule type" value="Genomic_DNA"/>
</dbReference>
<comment type="caution">
    <text evidence="2">The sequence shown here is derived from an EMBL/GenBank/DDBJ whole genome shotgun (WGS) entry which is preliminary data.</text>
</comment>
<dbReference type="SUPFAM" id="SSF158682">
    <property type="entry name" value="TerB-like"/>
    <property type="match status" value="1"/>
</dbReference>
<dbReference type="InterPro" id="IPR007791">
    <property type="entry name" value="DjlA_N"/>
</dbReference>
<dbReference type="InterPro" id="IPR029024">
    <property type="entry name" value="TerB-like"/>
</dbReference>
<dbReference type="Pfam" id="PF05099">
    <property type="entry name" value="TerB"/>
    <property type="match status" value="1"/>
</dbReference>
<accession>A0A2A4CVP8</accession>
<dbReference type="AlphaFoldDB" id="A0A2A4CVP8"/>
<evidence type="ECO:0000313" key="3">
    <source>
        <dbReference type="Proteomes" id="UP000243507"/>
    </source>
</evidence>
<evidence type="ECO:0000259" key="1">
    <source>
        <dbReference type="Pfam" id="PF05099"/>
    </source>
</evidence>
<organism evidence="2 3">
    <name type="scientific">Pseudothioclava arenosa</name>
    <dbReference type="NCBI Taxonomy" id="1795308"/>
    <lineage>
        <taxon>Bacteria</taxon>
        <taxon>Pseudomonadati</taxon>
        <taxon>Pseudomonadota</taxon>
        <taxon>Alphaproteobacteria</taxon>
        <taxon>Rhodobacterales</taxon>
        <taxon>Paracoccaceae</taxon>
        <taxon>Pseudothioclava</taxon>
    </lineage>
</organism>
<proteinExistence type="predicted"/>
<dbReference type="Gene3D" id="1.10.3680.10">
    <property type="entry name" value="TerB-like"/>
    <property type="match status" value="1"/>
</dbReference>
<gene>
    <name evidence="2" type="ORF">CLN94_02260</name>
</gene>
<dbReference type="CDD" id="cd07177">
    <property type="entry name" value="terB_like"/>
    <property type="match status" value="1"/>
</dbReference>
<protein>
    <recommendedName>
        <fullName evidence="1">Co-chaperone DjlA N-terminal domain-containing protein</fullName>
    </recommendedName>
</protein>
<sequence>MTDLKDFAPLEQVVADDLRFRLMLGIGEDAYRSLRYSKNLQKLFDAGGAATTGAGIAQSAVVAKTFFGGSSLLSLLPWAPAAMTPTGWVVAAGVASAGAFWGVMRLADGFGSSRVRTIPEFINTPIDLLGVTLVDMIGTLAVKIGEVDGRLARIERQHIINYFVDEWGIDRQYARKAIGLIAENEGKISLQEAAQVLGQFLRENEDCNAVEIRNDIMMILHEIVRADGSIDEREELALEKVEEILHEETNFSALRSTGEVAGSIYQGVTGSVSTVTSTISDAGASLADRIGSGLESLGRALRRKDDSGSGGA</sequence>
<dbReference type="OrthoDB" id="8881374at2"/>